<accession>A0A8J3N1G5</accession>
<dbReference type="Proteomes" id="UP000597444">
    <property type="component" value="Unassembled WGS sequence"/>
</dbReference>
<dbReference type="SUPFAM" id="SSF52540">
    <property type="entry name" value="P-loop containing nucleoside triphosphate hydrolases"/>
    <property type="match status" value="1"/>
</dbReference>
<dbReference type="GO" id="GO:0016887">
    <property type="term" value="F:ATP hydrolysis activity"/>
    <property type="evidence" value="ECO:0007669"/>
    <property type="project" value="InterPro"/>
</dbReference>
<organism evidence="2 3">
    <name type="scientific">Reticulibacter mediterranei</name>
    <dbReference type="NCBI Taxonomy" id="2778369"/>
    <lineage>
        <taxon>Bacteria</taxon>
        <taxon>Bacillati</taxon>
        <taxon>Chloroflexota</taxon>
        <taxon>Ktedonobacteria</taxon>
        <taxon>Ktedonobacterales</taxon>
        <taxon>Reticulibacteraceae</taxon>
        <taxon>Reticulibacter</taxon>
    </lineage>
</organism>
<evidence type="ECO:0000313" key="2">
    <source>
        <dbReference type="EMBL" id="GHO92588.1"/>
    </source>
</evidence>
<sequence length="508" mass="58369">MGEIFVNREEELRLINSAVTTLQSRQLLQTPIIEFYGVQGIGKTMLLKHIEMQCSEKHLSCVATDLTQGEEAITRSVGDARTLLDMHQPVVMILDSLDATSPAMLQGIEAELRDLIENSFLFVVLASRNEQRFTRTRSLARKLVTRSLQPIGPKWCAQYLEKVEPTIGQEVREMIFEWTGGYPLAMNVMTDAIIEKRLHPGQEQDQKLLMSIISERVINQKLFSAVSAPDLNRYQTLFTILSVPRRFNLALMQDLVEAFASQYSLASSIAYISFPGSIAKDVSALSWDLARSGYCIEAPVRRLFLRKLRIEQPQLYRDVHRFLAKKNRDFIQEVVGADRIHYLREYFYHLAHSEPEEAVQQIIMEQIELLMAQGSEQEHVSFAENLVRFHEEFQQDEDLQEALSKRGTDLILLLFLKSFLRIYRHIPLEARNQFLQEIFMPGNSLPQGDDFTGIFEEKMEQVIQQSVLDEARELYSVLVVDEVLQVLLGQEFDAVLTRIFHAVLEEGA</sequence>
<dbReference type="AlphaFoldDB" id="A0A8J3N1G5"/>
<dbReference type="InterPro" id="IPR027417">
    <property type="entry name" value="P-loop_NTPase"/>
</dbReference>
<evidence type="ECO:0000313" key="3">
    <source>
        <dbReference type="Proteomes" id="UP000597444"/>
    </source>
</evidence>
<comment type="caution">
    <text evidence="2">The sequence shown here is derived from an EMBL/GenBank/DDBJ whole genome shotgun (WGS) entry which is preliminary data.</text>
</comment>
<gene>
    <name evidence="2" type="ORF">KSF_026360</name>
</gene>
<name>A0A8J3N1G5_9CHLR</name>
<evidence type="ECO:0000259" key="1">
    <source>
        <dbReference type="Pfam" id="PF00004"/>
    </source>
</evidence>
<dbReference type="Pfam" id="PF00004">
    <property type="entry name" value="AAA"/>
    <property type="match status" value="1"/>
</dbReference>
<dbReference type="EMBL" id="BNJK01000001">
    <property type="protein sequence ID" value="GHO92588.1"/>
    <property type="molecule type" value="Genomic_DNA"/>
</dbReference>
<dbReference type="InterPro" id="IPR003959">
    <property type="entry name" value="ATPase_AAA_core"/>
</dbReference>
<dbReference type="Gene3D" id="3.40.50.300">
    <property type="entry name" value="P-loop containing nucleotide triphosphate hydrolases"/>
    <property type="match status" value="1"/>
</dbReference>
<dbReference type="RefSeq" id="WP_220203411.1">
    <property type="nucleotide sequence ID" value="NZ_BNJK01000001.1"/>
</dbReference>
<reference evidence="2" key="1">
    <citation type="submission" date="2020-10" db="EMBL/GenBank/DDBJ databases">
        <title>Taxonomic study of unclassified bacteria belonging to the class Ktedonobacteria.</title>
        <authorList>
            <person name="Yabe S."/>
            <person name="Wang C.M."/>
            <person name="Zheng Y."/>
            <person name="Sakai Y."/>
            <person name="Cavaletti L."/>
            <person name="Monciardini P."/>
            <person name="Donadio S."/>
        </authorList>
    </citation>
    <scope>NUCLEOTIDE SEQUENCE</scope>
    <source>
        <strain evidence="2">ID150040</strain>
    </source>
</reference>
<protein>
    <recommendedName>
        <fullName evidence="1">ATPase AAA-type core domain-containing protein</fullName>
    </recommendedName>
</protein>
<dbReference type="GO" id="GO:0005524">
    <property type="term" value="F:ATP binding"/>
    <property type="evidence" value="ECO:0007669"/>
    <property type="project" value="InterPro"/>
</dbReference>
<feature type="domain" description="ATPase AAA-type core" evidence="1">
    <location>
        <begin position="35"/>
        <end position="121"/>
    </location>
</feature>
<keyword evidence="3" id="KW-1185">Reference proteome</keyword>
<proteinExistence type="predicted"/>